<proteinExistence type="predicted"/>
<keyword evidence="1" id="KW-0732">Signal</keyword>
<reference evidence="2 3" key="1">
    <citation type="journal article" date="2014" name="Genome Biol. Evol.">
        <title>Molecular evolution of the substrate utilization strategies and putative virulence factors in mosquito-associated Spiroplasma species.</title>
        <authorList>
            <person name="Chang T.H."/>
            <person name="Lo W.S."/>
            <person name="Ku C."/>
            <person name="Chen L.L."/>
            <person name="Kuo C.H."/>
        </authorList>
    </citation>
    <scope>NUCLEOTIDE SEQUENCE [LARGE SCALE GENOMIC DNA]</scope>
    <source>
        <strain evidence="2">Ar-1343</strain>
    </source>
</reference>
<dbReference type="InterPro" id="IPR054816">
    <property type="entry name" value="Lipoprotein_mollicutes-type_CS"/>
</dbReference>
<organism evidence="2 3">
    <name type="scientific">Spiroplasma sabaudiense Ar-1343</name>
    <dbReference type="NCBI Taxonomy" id="1276257"/>
    <lineage>
        <taxon>Bacteria</taxon>
        <taxon>Bacillati</taxon>
        <taxon>Mycoplasmatota</taxon>
        <taxon>Mollicutes</taxon>
        <taxon>Entomoplasmatales</taxon>
        <taxon>Spiroplasmataceae</taxon>
        <taxon>Spiroplasma</taxon>
    </lineage>
</organism>
<dbReference type="EMBL" id="CP006934">
    <property type="protein sequence ID" value="AHI54171.1"/>
    <property type="molecule type" value="Genomic_DNA"/>
</dbReference>
<accession>W6AAY7</accession>
<protein>
    <recommendedName>
        <fullName evidence="4">Lipoprotein</fullName>
    </recommendedName>
</protein>
<keyword evidence="3" id="KW-1185">Reference proteome</keyword>
<feature type="signal peptide" evidence="1">
    <location>
        <begin position="1"/>
        <end position="22"/>
    </location>
</feature>
<evidence type="ECO:0000313" key="2">
    <source>
        <dbReference type="EMBL" id="AHI54171.1"/>
    </source>
</evidence>
<dbReference type="RefSeq" id="WP_025251308.1">
    <property type="nucleotide sequence ID" value="NZ_CP006934.1"/>
</dbReference>
<dbReference type="STRING" id="1276257.SSABA_v1c07690"/>
<dbReference type="KEGG" id="ssab:SSABA_v1c07690"/>
<gene>
    <name evidence="2" type="ORF">SSABA_v1c07690</name>
</gene>
<evidence type="ECO:0008006" key="4">
    <source>
        <dbReference type="Google" id="ProtNLM"/>
    </source>
</evidence>
<dbReference type="AlphaFoldDB" id="W6AAY7"/>
<dbReference type="PROSITE" id="PS51257">
    <property type="entry name" value="PROKAR_LIPOPROTEIN"/>
    <property type="match status" value="1"/>
</dbReference>
<dbReference type="OrthoDB" id="9829318at2"/>
<sequence length="509" mass="59641">MKKILALLQTFFLIVTPSTVLVSCVIPENEIPKENNEAIESLNIRRDNILVLESSTSKDLKLFFEKQLNETILNEKYDIDAIKYDKKMEQGYFVFTLNSDVKNFGKTNEDFKIYFSTKIIDAESNSTIADFDFTTDILTHFGIEDSELQDLLDQSLNHNSLLNNSVSVTDISYEKFENKGSCIVEIEEDIDLAYKKGEEKYFDFILNWSDYDNAVGKSQINGVNLEGLGIRSDWGYNEIKETIFSKINSDTELEDKWEFYEEEKYFIYDQVNKKVDFIIRFNEDINEKFKKDHFKRMQFNLNEFNIDELKIPKSTFFGTNFEEIKLQPSDRSKELNSKIESLLNENGKLKNKYEIKEFPEFDKNFNNKISPDHNFMIQAKEDIDISFLKGDVQFLTCSYKFEGAIDLILNGDLKYNFLLELYQEEIQTILDNGVAYNQTIEDVQKNLNELIFHQRNFNVEFGKPKSNKDIIFMTDNENYELTSSIRDFSKIRLYGLTTKVLGDITFNLN</sequence>
<dbReference type="NCBIfam" id="NF038029">
    <property type="entry name" value="LP_plasma"/>
    <property type="match status" value="1"/>
</dbReference>
<evidence type="ECO:0000313" key="3">
    <source>
        <dbReference type="Proteomes" id="UP000019265"/>
    </source>
</evidence>
<dbReference type="PATRIC" id="fig|1276257.3.peg.782"/>
<dbReference type="Proteomes" id="UP000019265">
    <property type="component" value="Chromosome"/>
</dbReference>
<dbReference type="HOGENOM" id="CLU_535173_0_0_14"/>
<evidence type="ECO:0000256" key="1">
    <source>
        <dbReference type="SAM" id="SignalP"/>
    </source>
</evidence>
<feature type="chain" id="PRO_5004875820" description="Lipoprotein" evidence="1">
    <location>
        <begin position="23"/>
        <end position="509"/>
    </location>
</feature>
<name>W6AAY7_9MOLU</name>